<proteinExistence type="predicted"/>
<dbReference type="Proteomes" id="UP000593892">
    <property type="component" value="Chromosome"/>
</dbReference>
<sequence>MNRTFLSISALGLLVVALTGCSDSAPPPKQAEVAKKPVEPVSGQSGLFQMFQIARPWASDVMILKLENGDIPEAKAQPGKYGLWRATFVSPSKKTKREYSFAVSDSDGGVIKGARAGAESPYSVSPLVHPIAIQDVHTDTTAALETALKEVAKDKVMSKALADNKDLPVQYILDWTGTNPKPYWRVVFGASVSQSLFSILIDAGTGEFVKKMH</sequence>
<dbReference type="EMBL" id="CP063849">
    <property type="protein sequence ID" value="QOY86104.1"/>
    <property type="molecule type" value="Genomic_DNA"/>
</dbReference>
<dbReference type="RefSeq" id="WP_194447773.1">
    <property type="nucleotide sequence ID" value="NZ_CP063849.1"/>
</dbReference>
<gene>
    <name evidence="2" type="ORF">IRI77_25280</name>
</gene>
<dbReference type="AlphaFoldDB" id="A0A7S7NM54"/>
<evidence type="ECO:0008006" key="4">
    <source>
        <dbReference type="Google" id="ProtNLM"/>
    </source>
</evidence>
<name>A0A7S7NM54_PALFE</name>
<evidence type="ECO:0000313" key="2">
    <source>
        <dbReference type="EMBL" id="QOY86104.1"/>
    </source>
</evidence>
<protein>
    <recommendedName>
        <fullName evidence="4">PepSY domain-containing protein</fullName>
    </recommendedName>
</protein>
<evidence type="ECO:0000256" key="1">
    <source>
        <dbReference type="SAM" id="SignalP"/>
    </source>
</evidence>
<accession>A0A7S7NM54</accession>
<dbReference type="KEGG" id="pfer:IRI77_25280"/>
<evidence type="ECO:0000313" key="3">
    <source>
        <dbReference type="Proteomes" id="UP000593892"/>
    </source>
</evidence>
<dbReference type="PROSITE" id="PS51257">
    <property type="entry name" value="PROKAR_LIPOPROTEIN"/>
    <property type="match status" value="1"/>
</dbReference>
<reference evidence="2 3" key="1">
    <citation type="submission" date="2020-10" db="EMBL/GenBank/DDBJ databases">
        <title>Complete genome sequence of Paludibaculum fermentans P105T, a facultatively anaerobic acidobacterium capable of dissimilatory Fe(III) reduction.</title>
        <authorList>
            <person name="Dedysh S.N."/>
            <person name="Beletsky A.V."/>
            <person name="Kulichevskaya I.S."/>
            <person name="Mardanov A.V."/>
            <person name="Ravin N.V."/>
        </authorList>
    </citation>
    <scope>NUCLEOTIDE SEQUENCE [LARGE SCALE GENOMIC DNA]</scope>
    <source>
        <strain evidence="2 3">P105</strain>
    </source>
</reference>
<keyword evidence="3" id="KW-1185">Reference proteome</keyword>
<organism evidence="2 3">
    <name type="scientific">Paludibaculum fermentans</name>
    <dbReference type="NCBI Taxonomy" id="1473598"/>
    <lineage>
        <taxon>Bacteria</taxon>
        <taxon>Pseudomonadati</taxon>
        <taxon>Acidobacteriota</taxon>
        <taxon>Terriglobia</taxon>
        <taxon>Bryobacterales</taxon>
        <taxon>Bryobacteraceae</taxon>
        <taxon>Paludibaculum</taxon>
    </lineage>
</organism>
<feature type="signal peptide" evidence="1">
    <location>
        <begin position="1"/>
        <end position="25"/>
    </location>
</feature>
<feature type="chain" id="PRO_5033015016" description="PepSY domain-containing protein" evidence="1">
    <location>
        <begin position="26"/>
        <end position="213"/>
    </location>
</feature>
<keyword evidence="1" id="KW-0732">Signal</keyword>